<dbReference type="SUPFAM" id="SSF51735">
    <property type="entry name" value="NAD(P)-binding Rossmann-fold domains"/>
    <property type="match status" value="1"/>
</dbReference>
<dbReference type="RefSeq" id="WP_207860516.1">
    <property type="nucleotide sequence ID" value="NZ_JAFREP010000018.1"/>
</dbReference>
<dbReference type="AlphaFoldDB" id="A0A8J7QHG7"/>
<accession>A0A8J7QHG7</accession>
<dbReference type="Gene3D" id="3.30.360.10">
    <property type="entry name" value="Dihydrodipicolinate Reductase, domain 2"/>
    <property type="match status" value="1"/>
</dbReference>
<evidence type="ECO:0000313" key="4">
    <source>
        <dbReference type="Proteomes" id="UP000664417"/>
    </source>
</evidence>
<dbReference type="PANTHER" id="PTHR43377">
    <property type="entry name" value="BILIVERDIN REDUCTASE A"/>
    <property type="match status" value="1"/>
</dbReference>
<dbReference type="Pfam" id="PF22725">
    <property type="entry name" value="GFO_IDH_MocA_C3"/>
    <property type="match status" value="1"/>
</dbReference>
<keyword evidence="4" id="KW-1185">Reference proteome</keyword>
<proteinExistence type="predicted"/>
<dbReference type="EMBL" id="JAFREP010000018">
    <property type="protein sequence ID" value="MBO1320561.1"/>
    <property type="molecule type" value="Genomic_DNA"/>
</dbReference>
<evidence type="ECO:0000259" key="2">
    <source>
        <dbReference type="Pfam" id="PF22725"/>
    </source>
</evidence>
<dbReference type="PANTHER" id="PTHR43377:SF1">
    <property type="entry name" value="BILIVERDIN REDUCTASE A"/>
    <property type="match status" value="1"/>
</dbReference>
<name>A0A8J7QHG7_9BACT</name>
<organism evidence="3 4">
    <name type="scientific">Acanthopleuribacter pedis</name>
    <dbReference type="NCBI Taxonomy" id="442870"/>
    <lineage>
        <taxon>Bacteria</taxon>
        <taxon>Pseudomonadati</taxon>
        <taxon>Acidobacteriota</taxon>
        <taxon>Holophagae</taxon>
        <taxon>Acanthopleuribacterales</taxon>
        <taxon>Acanthopleuribacteraceae</taxon>
        <taxon>Acanthopleuribacter</taxon>
    </lineage>
</organism>
<dbReference type="Gene3D" id="3.40.50.720">
    <property type="entry name" value="NAD(P)-binding Rossmann-like Domain"/>
    <property type="match status" value="1"/>
</dbReference>
<gene>
    <name evidence="3" type="ORF">J3U88_18940</name>
</gene>
<dbReference type="Pfam" id="PF01408">
    <property type="entry name" value="GFO_IDH_MocA"/>
    <property type="match status" value="1"/>
</dbReference>
<feature type="domain" description="Gfo/Idh/MocA-like oxidoreductase N-terminal" evidence="1">
    <location>
        <begin position="5"/>
        <end position="121"/>
    </location>
</feature>
<dbReference type="GO" id="GO:0000166">
    <property type="term" value="F:nucleotide binding"/>
    <property type="evidence" value="ECO:0007669"/>
    <property type="project" value="InterPro"/>
</dbReference>
<evidence type="ECO:0000259" key="1">
    <source>
        <dbReference type="Pfam" id="PF01408"/>
    </source>
</evidence>
<dbReference type="InterPro" id="IPR036291">
    <property type="entry name" value="NAD(P)-bd_dom_sf"/>
</dbReference>
<evidence type="ECO:0000313" key="3">
    <source>
        <dbReference type="EMBL" id="MBO1320561.1"/>
    </source>
</evidence>
<dbReference type="InterPro" id="IPR051450">
    <property type="entry name" value="Gfo/Idh/MocA_Oxidoreductases"/>
</dbReference>
<reference evidence="3" key="1">
    <citation type="submission" date="2021-03" db="EMBL/GenBank/DDBJ databases">
        <authorList>
            <person name="Wang G."/>
        </authorList>
    </citation>
    <scope>NUCLEOTIDE SEQUENCE</scope>
    <source>
        <strain evidence="3">KCTC 12899</strain>
    </source>
</reference>
<sequence>MGEPIKTGVIGVGALGRHHARLYKQVAGCDLVGVYDVNREQAQKVADEIGSTVFEDMHELIEACEGLSIAVPTNYHFDIAKGLLERNKHVLIEKPITQTVEDANALIALAQERSLILQVGHVERFNPVIGYLEEKADNPRFIESHRLSPYPPPRPGLPPRGTEVGVVLDLMIHDIDMVLNLVKSPVVHIDAVGIPVLSPTEDIANARIKFENGCVANLTASRVTPEPLRKIRVFQGNCYISLDYQAKSGEVFLKTDKGIQREAVPVEDHNALLKQCENFVACIRTHREEGVLPTPKVSGEHGLRALEVAVAVSEACMAGQPKA</sequence>
<dbReference type="Proteomes" id="UP000664417">
    <property type="component" value="Unassembled WGS sequence"/>
</dbReference>
<protein>
    <submittedName>
        <fullName evidence="3">Gfo/Idh/MocA family oxidoreductase</fullName>
    </submittedName>
</protein>
<dbReference type="InterPro" id="IPR055170">
    <property type="entry name" value="GFO_IDH_MocA-like_dom"/>
</dbReference>
<dbReference type="InterPro" id="IPR000683">
    <property type="entry name" value="Gfo/Idh/MocA-like_OxRdtase_N"/>
</dbReference>
<feature type="domain" description="GFO/IDH/MocA-like oxidoreductase" evidence="2">
    <location>
        <begin position="139"/>
        <end position="233"/>
    </location>
</feature>
<dbReference type="SUPFAM" id="SSF55347">
    <property type="entry name" value="Glyceraldehyde-3-phosphate dehydrogenase-like, C-terminal domain"/>
    <property type="match status" value="1"/>
</dbReference>
<comment type="caution">
    <text evidence="3">The sequence shown here is derived from an EMBL/GenBank/DDBJ whole genome shotgun (WGS) entry which is preliminary data.</text>
</comment>